<organism evidence="3 4">
    <name type="scientific">Sphingobacterium detergens</name>
    <dbReference type="NCBI Taxonomy" id="1145106"/>
    <lineage>
        <taxon>Bacteria</taxon>
        <taxon>Pseudomonadati</taxon>
        <taxon>Bacteroidota</taxon>
        <taxon>Sphingobacteriia</taxon>
        <taxon>Sphingobacteriales</taxon>
        <taxon>Sphingobacteriaceae</taxon>
        <taxon>Sphingobacterium</taxon>
    </lineage>
</organism>
<dbReference type="AlphaFoldDB" id="A0A420B717"/>
<keyword evidence="1" id="KW-0472">Membrane</keyword>
<keyword evidence="3" id="KW-0418">Kinase</keyword>
<evidence type="ECO:0000313" key="4">
    <source>
        <dbReference type="Proteomes" id="UP000286246"/>
    </source>
</evidence>
<dbReference type="PANTHER" id="PTHR34220:SF7">
    <property type="entry name" value="SENSOR HISTIDINE KINASE YPDA"/>
    <property type="match status" value="1"/>
</dbReference>
<gene>
    <name evidence="3" type="ORF">DFQ12_2747</name>
</gene>
<dbReference type="GO" id="GO:0000155">
    <property type="term" value="F:phosphorelay sensor kinase activity"/>
    <property type="evidence" value="ECO:0007669"/>
    <property type="project" value="InterPro"/>
</dbReference>
<feature type="transmembrane region" description="Helical" evidence="1">
    <location>
        <begin position="6"/>
        <end position="25"/>
    </location>
</feature>
<keyword evidence="1" id="KW-0812">Transmembrane</keyword>
<dbReference type="Pfam" id="PF06580">
    <property type="entry name" value="His_kinase"/>
    <property type="match status" value="1"/>
</dbReference>
<reference evidence="3 4" key="1">
    <citation type="submission" date="2018-09" db="EMBL/GenBank/DDBJ databases">
        <title>Genomic Encyclopedia of Type Strains, Phase III (KMG-III): the genomes of soil and plant-associated and newly described type strains.</title>
        <authorList>
            <person name="Whitman W."/>
        </authorList>
    </citation>
    <scope>NUCLEOTIDE SEQUENCE [LARGE SCALE GENOMIC DNA]</scope>
    <source>
        <strain evidence="3 4">CECT 7938</strain>
    </source>
</reference>
<evidence type="ECO:0000256" key="1">
    <source>
        <dbReference type="SAM" id="Phobius"/>
    </source>
</evidence>
<keyword evidence="1" id="KW-1133">Transmembrane helix</keyword>
<name>A0A420B717_SPHD1</name>
<dbReference type="InterPro" id="IPR050640">
    <property type="entry name" value="Bact_2-comp_sensor_kinase"/>
</dbReference>
<keyword evidence="3" id="KW-0808">Transferase</keyword>
<protein>
    <submittedName>
        <fullName evidence="3">Histidine kinase</fullName>
    </submittedName>
</protein>
<dbReference type="Proteomes" id="UP000286246">
    <property type="component" value="Unassembled WGS sequence"/>
</dbReference>
<feature type="transmembrane region" description="Helical" evidence="1">
    <location>
        <begin position="37"/>
        <end position="56"/>
    </location>
</feature>
<dbReference type="PANTHER" id="PTHR34220">
    <property type="entry name" value="SENSOR HISTIDINE KINASE YPDA"/>
    <property type="match status" value="1"/>
</dbReference>
<keyword evidence="4" id="KW-1185">Reference proteome</keyword>
<comment type="caution">
    <text evidence="3">The sequence shown here is derived from an EMBL/GenBank/DDBJ whole genome shotgun (WGS) entry which is preliminary data.</text>
</comment>
<evidence type="ECO:0000259" key="2">
    <source>
        <dbReference type="Pfam" id="PF06580"/>
    </source>
</evidence>
<sequence>MGKVLSYQVVLYCSKIFLYFCRVNFRFKNAEQKNSTILIFCLLLLLLIGGGLLGIIHHKIDRLNKRILVDFADENMLLVNKQLELLQQELYTSEKRLVDAVPSGDIRRDSLLILVPASHLDRVDNKMWILLKTRTIQHRLYHVYVDIEKLNAYFANLYFGRRAYFEIYSDKGICIVSPESRKWGRPKDSDIITQGKIVKSDYLKLDVMVTSYPCPIIFVGGEIRVSVLLLTIEEEVQEVMTYSILLGVGLMLVAIALIYFNVLERRKIQQLKLMALQQENEYTQMRLVQLRQQINPHFLFNTFGSLQYLIGKDNDLAKSFVGKMTKVYRKMLRTDESDWSSLQEELELAKAYFFLQQVRFGTALKDMEISIPMNVMGAKLPRLALQMLVENAIKHTRISTENPLEIHIIYLSDANIIKVSNNWQPRQGTEVEGEGYGLNYLVSMYAHYTLDGFDFGTEEGRFFVNLPLLDH</sequence>
<proteinExistence type="predicted"/>
<feature type="domain" description="Signal transduction histidine kinase internal region" evidence="2">
    <location>
        <begin position="286"/>
        <end position="363"/>
    </location>
</feature>
<feature type="transmembrane region" description="Helical" evidence="1">
    <location>
        <begin position="239"/>
        <end position="262"/>
    </location>
</feature>
<dbReference type="InterPro" id="IPR010559">
    <property type="entry name" value="Sig_transdc_His_kin_internal"/>
</dbReference>
<dbReference type="EMBL" id="RAPY01000002">
    <property type="protein sequence ID" value="RKE52507.1"/>
    <property type="molecule type" value="Genomic_DNA"/>
</dbReference>
<accession>A0A420B717</accession>
<dbReference type="GO" id="GO:0016020">
    <property type="term" value="C:membrane"/>
    <property type="evidence" value="ECO:0007669"/>
    <property type="project" value="InterPro"/>
</dbReference>
<evidence type="ECO:0000313" key="3">
    <source>
        <dbReference type="EMBL" id="RKE52507.1"/>
    </source>
</evidence>